<dbReference type="OrthoDB" id="5586741at2"/>
<feature type="transmembrane region" description="Helical" evidence="4">
    <location>
        <begin position="212"/>
        <end position="230"/>
    </location>
</feature>
<feature type="transmembrane region" description="Helical" evidence="4">
    <location>
        <begin position="186"/>
        <end position="206"/>
    </location>
</feature>
<dbReference type="SMART" id="SM00014">
    <property type="entry name" value="acidPPc"/>
    <property type="match status" value="1"/>
</dbReference>
<organism evidence="6 7">
    <name type="scientific">Morganella psychrotolerans</name>
    <dbReference type="NCBI Taxonomy" id="368603"/>
    <lineage>
        <taxon>Bacteria</taxon>
        <taxon>Pseudomonadati</taxon>
        <taxon>Pseudomonadota</taxon>
        <taxon>Gammaproteobacteria</taxon>
        <taxon>Enterobacterales</taxon>
        <taxon>Morganellaceae</taxon>
        <taxon>Morganella</taxon>
    </lineage>
</organism>
<gene>
    <name evidence="6" type="ORF">AYY18_11790</name>
</gene>
<evidence type="ECO:0000259" key="5">
    <source>
        <dbReference type="SMART" id="SM00014"/>
    </source>
</evidence>
<dbReference type="InterPro" id="IPR036938">
    <property type="entry name" value="PAP2/HPO_sf"/>
</dbReference>
<comment type="caution">
    <text evidence="6">The sequence shown here is derived from an EMBL/GenBank/DDBJ whole genome shotgun (WGS) entry which is preliminary data.</text>
</comment>
<evidence type="ECO:0000256" key="3">
    <source>
        <dbReference type="ARBA" id="ARBA00047594"/>
    </source>
</evidence>
<dbReference type="Gene3D" id="1.20.144.10">
    <property type="entry name" value="Phosphatidic acid phosphatase type 2/haloperoxidase"/>
    <property type="match status" value="1"/>
</dbReference>
<dbReference type="EMBL" id="LZEY01000060">
    <property type="protein sequence ID" value="OBU02684.1"/>
    <property type="molecule type" value="Genomic_DNA"/>
</dbReference>
<dbReference type="Proteomes" id="UP000092377">
    <property type="component" value="Unassembled WGS sequence"/>
</dbReference>
<evidence type="ECO:0000313" key="6">
    <source>
        <dbReference type="EMBL" id="OBU02684.1"/>
    </source>
</evidence>
<dbReference type="GO" id="GO:0005886">
    <property type="term" value="C:plasma membrane"/>
    <property type="evidence" value="ECO:0007669"/>
    <property type="project" value="TreeGrafter"/>
</dbReference>
<evidence type="ECO:0000313" key="7">
    <source>
        <dbReference type="Proteomes" id="UP000092377"/>
    </source>
</evidence>
<comment type="catalytic activity">
    <reaction evidence="3">
        <text>di-trans,octa-cis-undecaprenyl diphosphate + H2O = di-trans,octa-cis-undecaprenyl phosphate + phosphate + H(+)</text>
        <dbReference type="Rhea" id="RHEA:28094"/>
        <dbReference type="ChEBI" id="CHEBI:15377"/>
        <dbReference type="ChEBI" id="CHEBI:15378"/>
        <dbReference type="ChEBI" id="CHEBI:43474"/>
        <dbReference type="ChEBI" id="CHEBI:58405"/>
        <dbReference type="ChEBI" id="CHEBI:60392"/>
        <dbReference type="EC" id="3.6.1.27"/>
    </reaction>
</comment>
<dbReference type="Pfam" id="PF01569">
    <property type="entry name" value="PAP2"/>
    <property type="match status" value="1"/>
</dbReference>
<evidence type="ECO:0000256" key="1">
    <source>
        <dbReference type="ARBA" id="ARBA00012374"/>
    </source>
</evidence>
<keyword evidence="7" id="KW-1185">Reference proteome</keyword>
<dbReference type="CDD" id="cd01610">
    <property type="entry name" value="PAP2_like"/>
    <property type="match status" value="1"/>
</dbReference>
<protein>
    <recommendedName>
        <fullName evidence="1">undecaprenyl-diphosphate phosphatase</fullName>
        <ecNumber evidence="1">3.6.1.27</ecNumber>
    </recommendedName>
    <alternativeName>
        <fullName evidence="2">Undecaprenyl pyrophosphate phosphatase</fullName>
    </alternativeName>
</protein>
<evidence type="ECO:0000256" key="4">
    <source>
        <dbReference type="SAM" id="Phobius"/>
    </source>
</evidence>
<accession>A0A1B8H0T6</accession>
<dbReference type="PANTHER" id="PTHR14969">
    <property type="entry name" value="SPHINGOSINE-1-PHOSPHATE PHOSPHOHYDROLASE"/>
    <property type="match status" value="1"/>
</dbReference>
<keyword evidence="4" id="KW-0812">Transmembrane</keyword>
<evidence type="ECO:0000256" key="2">
    <source>
        <dbReference type="ARBA" id="ARBA00032707"/>
    </source>
</evidence>
<dbReference type="EC" id="3.6.1.27" evidence="1"/>
<feature type="transmembrane region" description="Helical" evidence="4">
    <location>
        <begin position="157"/>
        <end position="179"/>
    </location>
</feature>
<feature type="transmembrane region" description="Helical" evidence="4">
    <location>
        <begin position="7"/>
        <end position="29"/>
    </location>
</feature>
<dbReference type="InterPro" id="IPR000326">
    <property type="entry name" value="PAP2/HPO"/>
</dbReference>
<proteinExistence type="predicted"/>
<keyword evidence="4" id="KW-1133">Transmembrane helix</keyword>
<dbReference type="RefSeq" id="WP_067406324.1">
    <property type="nucleotide sequence ID" value="NZ_LZEY01000060.1"/>
</dbReference>
<name>A0A1B8H0T6_9GAMM</name>
<dbReference type="AlphaFoldDB" id="A0A1B8H0T6"/>
<feature type="transmembrane region" description="Helical" evidence="4">
    <location>
        <begin position="49"/>
        <end position="68"/>
    </location>
</feature>
<reference evidence="7" key="1">
    <citation type="submission" date="2016-06" db="EMBL/GenBank/DDBJ databases">
        <authorList>
            <person name="Butler K."/>
        </authorList>
    </citation>
    <scope>NUCLEOTIDE SEQUENCE [LARGE SCALE GENOMIC DNA]</scope>
    <source>
        <strain evidence="7">GCSL-Mp20</strain>
    </source>
</reference>
<feature type="transmembrane region" description="Helical" evidence="4">
    <location>
        <begin position="75"/>
        <end position="96"/>
    </location>
</feature>
<keyword evidence="4" id="KW-0472">Membrane</keyword>
<dbReference type="GO" id="GO:0050380">
    <property type="term" value="F:undecaprenyl-diphosphatase activity"/>
    <property type="evidence" value="ECO:0007669"/>
    <property type="project" value="UniProtKB-EC"/>
</dbReference>
<sequence length="239" mass="27165">MKNVTKPFIMAFVLLLLLPMVMLLTGWRWQPAGDDDLLRGLWYLTDTAAYPLAIIVSLFFCLLFIGLFPGSKKQALRLAAMMLIVIAAGQGIKVVMKNTLQEPRPYVVWLAQQHIVTEADFYALTRPERAELLENRLVNHYQIPGWQLTHWQSETGYAFPSGHALFAGAWSMLLFAFFWAQRRTGVAMVILIWGILAQYSRMVLGMHWPSDIIMSVIINGLLVGGLFLWLNNQSRKAVL</sequence>
<dbReference type="PANTHER" id="PTHR14969:SF54">
    <property type="entry name" value="PHOSPHATIDYLGLYCEROPHOSPHATASE B"/>
    <property type="match status" value="1"/>
</dbReference>
<feature type="domain" description="Phosphatidic acid phosphatase type 2/haloperoxidase" evidence="5">
    <location>
        <begin position="79"/>
        <end position="228"/>
    </location>
</feature>
<dbReference type="SUPFAM" id="SSF48317">
    <property type="entry name" value="Acid phosphatase/Vanadium-dependent haloperoxidase"/>
    <property type="match status" value="1"/>
</dbReference>